<feature type="domain" description="Isopenicillin N synthase-like Fe(2+) 2OG dioxygenase" evidence="4">
    <location>
        <begin position="40"/>
        <end position="105"/>
    </location>
</feature>
<organism evidence="5 6">
    <name type="scientific">Gossypium raimondii</name>
    <name type="common">Peruvian cotton</name>
    <name type="synonym">Gossypium klotzschianum subsp. raimondii</name>
    <dbReference type="NCBI Taxonomy" id="29730"/>
    <lineage>
        <taxon>Eukaryota</taxon>
        <taxon>Viridiplantae</taxon>
        <taxon>Streptophyta</taxon>
        <taxon>Embryophyta</taxon>
        <taxon>Tracheophyta</taxon>
        <taxon>Spermatophyta</taxon>
        <taxon>Magnoliopsida</taxon>
        <taxon>eudicotyledons</taxon>
        <taxon>Gunneridae</taxon>
        <taxon>Pentapetalae</taxon>
        <taxon>rosids</taxon>
        <taxon>malvids</taxon>
        <taxon>Malvales</taxon>
        <taxon>Malvaceae</taxon>
        <taxon>Malvoideae</taxon>
        <taxon>Gossypium</taxon>
    </lineage>
</organism>
<dbReference type="PANTHER" id="PTHR47991">
    <property type="entry name" value="OXOGLUTARATE/IRON-DEPENDENT DIOXYGENASE"/>
    <property type="match status" value="1"/>
</dbReference>
<dbReference type="AlphaFoldDB" id="A0A7J8NVE3"/>
<dbReference type="Gene3D" id="2.60.120.330">
    <property type="entry name" value="B-lactam Antibiotic, Isopenicillin N Synthase, Chain"/>
    <property type="match status" value="1"/>
</dbReference>
<evidence type="ECO:0000256" key="3">
    <source>
        <dbReference type="SAM" id="Coils"/>
    </source>
</evidence>
<gene>
    <name evidence="5" type="ORF">Gorai_022996</name>
</gene>
<protein>
    <recommendedName>
        <fullName evidence="4">Isopenicillin N synthase-like Fe(2+) 2OG dioxygenase domain-containing protein</fullName>
    </recommendedName>
</protein>
<dbReference type="GO" id="GO:0046872">
    <property type="term" value="F:metal ion binding"/>
    <property type="evidence" value="ECO:0007669"/>
    <property type="project" value="UniProtKB-KW"/>
</dbReference>
<evidence type="ECO:0000313" key="6">
    <source>
        <dbReference type="Proteomes" id="UP000593578"/>
    </source>
</evidence>
<comment type="caution">
    <text evidence="5">The sequence shown here is derived from an EMBL/GenBank/DDBJ whole genome shotgun (WGS) entry which is preliminary data.</text>
</comment>
<name>A0A7J8NVE3_GOSRA</name>
<keyword evidence="1" id="KW-0479">Metal-binding</keyword>
<dbReference type="InterPro" id="IPR050295">
    <property type="entry name" value="Plant_2OG-oxidoreductases"/>
</dbReference>
<dbReference type="EMBL" id="JABEZZ010000002">
    <property type="protein sequence ID" value="MBA0580794.1"/>
    <property type="molecule type" value="Genomic_DNA"/>
</dbReference>
<evidence type="ECO:0000259" key="4">
    <source>
        <dbReference type="Pfam" id="PF03171"/>
    </source>
</evidence>
<evidence type="ECO:0000313" key="5">
    <source>
        <dbReference type="EMBL" id="MBA0580794.1"/>
    </source>
</evidence>
<dbReference type="Pfam" id="PF03171">
    <property type="entry name" value="2OG-FeII_Oxy"/>
    <property type="match status" value="1"/>
</dbReference>
<keyword evidence="3" id="KW-0175">Coiled coil</keyword>
<sequence>METYILELQKLREKLLRLMAKALELDEKEMMEYFEDGMQSIKMTYYPPCPQLDLVMGITPHFNSTLLIILLQLNCVEDLHNHKDNVWFPVNILPNALIVNIGDILE</sequence>
<proteinExistence type="predicted"/>
<accession>A0A7J8NVE3</accession>
<dbReference type="InterPro" id="IPR027443">
    <property type="entry name" value="IPNS-like_sf"/>
</dbReference>
<dbReference type="InterPro" id="IPR044861">
    <property type="entry name" value="IPNS-like_FE2OG_OXY"/>
</dbReference>
<feature type="non-terminal residue" evidence="5">
    <location>
        <position position="106"/>
    </location>
</feature>
<dbReference type="SUPFAM" id="SSF51197">
    <property type="entry name" value="Clavaminate synthase-like"/>
    <property type="match status" value="1"/>
</dbReference>
<feature type="coiled-coil region" evidence="3">
    <location>
        <begin position="1"/>
        <end position="28"/>
    </location>
</feature>
<dbReference type="Proteomes" id="UP000593578">
    <property type="component" value="Unassembled WGS sequence"/>
</dbReference>
<keyword evidence="2" id="KW-0408">Iron</keyword>
<reference evidence="5 6" key="1">
    <citation type="journal article" date="2019" name="Genome Biol. Evol.">
        <title>Insights into the evolution of the New World diploid cottons (Gossypium, subgenus Houzingenia) based on genome sequencing.</title>
        <authorList>
            <person name="Grover C.E."/>
            <person name="Arick M.A. 2nd"/>
            <person name="Thrash A."/>
            <person name="Conover J.L."/>
            <person name="Sanders W.S."/>
            <person name="Peterson D.G."/>
            <person name="Frelichowski J.E."/>
            <person name="Scheffler J.A."/>
            <person name="Scheffler B.E."/>
            <person name="Wendel J.F."/>
        </authorList>
    </citation>
    <scope>NUCLEOTIDE SEQUENCE [LARGE SCALE GENOMIC DNA]</scope>
    <source>
        <strain evidence="5">8</strain>
        <tissue evidence="5">Leaf</tissue>
    </source>
</reference>
<evidence type="ECO:0000256" key="1">
    <source>
        <dbReference type="ARBA" id="ARBA00022723"/>
    </source>
</evidence>
<evidence type="ECO:0000256" key="2">
    <source>
        <dbReference type="ARBA" id="ARBA00023004"/>
    </source>
</evidence>